<dbReference type="EMBL" id="ML170175">
    <property type="protein sequence ID" value="TDL22429.1"/>
    <property type="molecule type" value="Genomic_DNA"/>
</dbReference>
<keyword evidence="2" id="KW-0732">Signal</keyword>
<name>A0A4Y7Q6C3_9AGAM</name>
<evidence type="ECO:0000313" key="3">
    <source>
        <dbReference type="EMBL" id="TDL22429.1"/>
    </source>
</evidence>
<feature type="chain" id="PRO_5021312394" evidence="2">
    <location>
        <begin position="17"/>
        <end position="113"/>
    </location>
</feature>
<evidence type="ECO:0000313" key="4">
    <source>
        <dbReference type="Proteomes" id="UP000294933"/>
    </source>
</evidence>
<gene>
    <name evidence="3" type="ORF">BD410DRAFT_788702</name>
</gene>
<accession>A0A4Y7Q6C3</accession>
<feature type="signal peptide" evidence="2">
    <location>
        <begin position="1"/>
        <end position="16"/>
    </location>
</feature>
<organism evidence="3 4">
    <name type="scientific">Rickenella mellea</name>
    <dbReference type="NCBI Taxonomy" id="50990"/>
    <lineage>
        <taxon>Eukaryota</taxon>
        <taxon>Fungi</taxon>
        <taxon>Dikarya</taxon>
        <taxon>Basidiomycota</taxon>
        <taxon>Agaricomycotina</taxon>
        <taxon>Agaricomycetes</taxon>
        <taxon>Hymenochaetales</taxon>
        <taxon>Rickenellaceae</taxon>
        <taxon>Rickenella</taxon>
    </lineage>
</organism>
<evidence type="ECO:0000256" key="1">
    <source>
        <dbReference type="SAM" id="Phobius"/>
    </source>
</evidence>
<evidence type="ECO:0000256" key="2">
    <source>
        <dbReference type="SAM" id="SignalP"/>
    </source>
</evidence>
<dbReference type="AlphaFoldDB" id="A0A4Y7Q6C3"/>
<keyword evidence="1" id="KW-0472">Membrane</keyword>
<reference evidence="3 4" key="1">
    <citation type="submission" date="2018-06" db="EMBL/GenBank/DDBJ databases">
        <title>A transcriptomic atlas of mushroom development highlights an independent origin of complex multicellularity.</title>
        <authorList>
            <consortium name="DOE Joint Genome Institute"/>
            <person name="Krizsan K."/>
            <person name="Almasi E."/>
            <person name="Merenyi Z."/>
            <person name="Sahu N."/>
            <person name="Viragh M."/>
            <person name="Koszo T."/>
            <person name="Mondo S."/>
            <person name="Kiss B."/>
            <person name="Balint B."/>
            <person name="Kues U."/>
            <person name="Barry K."/>
            <person name="Hegedus J.C."/>
            <person name="Henrissat B."/>
            <person name="Johnson J."/>
            <person name="Lipzen A."/>
            <person name="Ohm R."/>
            <person name="Nagy I."/>
            <person name="Pangilinan J."/>
            <person name="Yan J."/>
            <person name="Xiong Y."/>
            <person name="Grigoriev I.V."/>
            <person name="Hibbett D.S."/>
            <person name="Nagy L.G."/>
        </authorList>
    </citation>
    <scope>NUCLEOTIDE SEQUENCE [LARGE SCALE GENOMIC DNA]</scope>
    <source>
        <strain evidence="3 4">SZMC22713</strain>
    </source>
</reference>
<dbReference type="VEuPathDB" id="FungiDB:BD410DRAFT_788702"/>
<keyword evidence="4" id="KW-1185">Reference proteome</keyword>
<keyword evidence="1" id="KW-0812">Transmembrane</keyword>
<protein>
    <submittedName>
        <fullName evidence="3">Uncharacterized protein</fullName>
    </submittedName>
</protein>
<dbReference type="Proteomes" id="UP000294933">
    <property type="component" value="Unassembled WGS sequence"/>
</dbReference>
<keyword evidence="1" id="KW-1133">Transmembrane helix</keyword>
<proteinExistence type="predicted"/>
<feature type="transmembrane region" description="Helical" evidence="1">
    <location>
        <begin position="39"/>
        <end position="59"/>
    </location>
</feature>
<sequence length="113" mass="12333">MGWIAVLVLFGPVVRATVRIGGECREDGVTSGELKRTSLFVFLFVFNFLVGVLVISYGGRRAEASMFESTATFSSFGYPAMGQITRHKPSDSTILMSFKTPLSLRDISISITS</sequence>